<dbReference type="OrthoDB" id="416217at2759"/>
<accession>A0A2T9YH23</accession>
<dbReference type="PANTHER" id="PTHR12356:SF3">
    <property type="entry name" value="NUCLEAR MIGRATION PROTEIN NUDC"/>
    <property type="match status" value="1"/>
</dbReference>
<evidence type="ECO:0000256" key="4">
    <source>
        <dbReference type="ARBA" id="ARBA00068398"/>
    </source>
</evidence>
<name>A0A2T9YH23_9FUNG</name>
<organism evidence="6 7">
    <name type="scientific">Smittium simulii</name>
    <dbReference type="NCBI Taxonomy" id="133385"/>
    <lineage>
        <taxon>Eukaryota</taxon>
        <taxon>Fungi</taxon>
        <taxon>Fungi incertae sedis</taxon>
        <taxon>Zoopagomycota</taxon>
        <taxon>Kickxellomycotina</taxon>
        <taxon>Harpellomycetes</taxon>
        <taxon>Harpellales</taxon>
        <taxon>Legeriomycetaceae</taxon>
        <taxon>Smittium</taxon>
    </lineage>
</organism>
<protein>
    <recommendedName>
        <fullName evidence="4">Nuclear movement protein nudC</fullName>
    </recommendedName>
</protein>
<dbReference type="GO" id="GO:0005737">
    <property type="term" value="C:cytoplasm"/>
    <property type="evidence" value="ECO:0007669"/>
    <property type="project" value="UniProtKB-SubCell"/>
</dbReference>
<evidence type="ECO:0000256" key="3">
    <source>
        <dbReference type="ARBA" id="ARBA00059400"/>
    </source>
</evidence>
<comment type="subcellular location">
    <subcellularLocation>
        <location evidence="1">Cytoplasm</location>
    </subcellularLocation>
</comment>
<keyword evidence="2" id="KW-0963">Cytoplasm</keyword>
<dbReference type="InterPro" id="IPR037898">
    <property type="entry name" value="NudC_fam"/>
</dbReference>
<evidence type="ECO:0000313" key="7">
    <source>
        <dbReference type="Proteomes" id="UP000245383"/>
    </source>
</evidence>
<proteinExistence type="predicted"/>
<dbReference type="Gene3D" id="2.60.40.790">
    <property type="match status" value="1"/>
</dbReference>
<feature type="domain" description="CS" evidence="5">
    <location>
        <begin position="6"/>
        <end position="98"/>
    </location>
</feature>
<comment type="function">
    <text evidence="3">Required for nuclear movement. May interact between microtubules and nuclei and/or may be involved in the generation of force used to move nuclei during interphase.</text>
</comment>
<dbReference type="PROSITE" id="PS51203">
    <property type="entry name" value="CS"/>
    <property type="match status" value="1"/>
</dbReference>
<sequence length="175" mass="19704">MNSRGGVEDQYEWSQTLEDVTVSTVLPDNIKARDMAVSITPTSISVKILPLNKTVLEGTLHQAIVVDESSWSISSSKIRVFELQLEKQNKQAWWSCVVMGAKEIDTSKIAPENSKLSELPDGTRAVVEKMMFDQQQKALNKPTSEDIKAQKQQQILEQFKAQHPELDFSNAKIMK</sequence>
<comment type="caution">
    <text evidence="6">The sequence shown here is derived from an EMBL/GenBank/DDBJ whole genome shotgun (WGS) entry which is preliminary data.</text>
</comment>
<evidence type="ECO:0000259" key="5">
    <source>
        <dbReference type="PROSITE" id="PS51203"/>
    </source>
</evidence>
<dbReference type="EMBL" id="MBFR01000192">
    <property type="protein sequence ID" value="PVU91620.1"/>
    <property type="molecule type" value="Genomic_DNA"/>
</dbReference>
<dbReference type="InterPro" id="IPR008978">
    <property type="entry name" value="HSP20-like_chaperone"/>
</dbReference>
<dbReference type="AlphaFoldDB" id="A0A2T9YH23"/>
<dbReference type="GO" id="GO:0051082">
    <property type="term" value="F:unfolded protein binding"/>
    <property type="evidence" value="ECO:0007669"/>
    <property type="project" value="TreeGrafter"/>
</dbReference>
<dbReference type="Proteomes" id="UP000245383">
    <property type="component" value="Unassembled WGS sequence"/>
</dbReference>
<dbReference type="STRING" id="133385.A0A2T9YH23"/>
<reference evidence="6 7" key="1">
    <citation type="journal article" date="2018" name="MBio">
        <title>Comparative Genomics Reveals the Core Gene Toolbox for the Fungus-Insect Symbiosis.</title>
        <authorList>
            <person name="Wang Y."/>
            <person name="Stata M."/>
            <person name="Wang W."/>
            <person name="Stajich J.E."/>
            <person name="White M.M."/>
            <person name="Moncalvo J.M."/>
        </authorList>
    </citation>
    <scope>NUCLEOTIDE SEQUENCE [LARGE SCALE GENOMIC DNA]</scope>
    <source>
        <strain evidence="6 7">SWE-8-4</strain>
    </source>
</reference>
<evidence type="ECO:0000256" key="2">
    <source>
        <dbReference type="ARBA" id="ARBA00022490"/>
    </source>
</evidence>
<dbReference type="Pfam" id="PF04969">
    <property type="entry name" value="CS"/>
    <property type="match status" value="1"/>
</dbReference>
<dbReference type="PANTHER" id="PTHR12356">
    <property type="entry name" value="NUCLEAR MOVEMENT PROTEIN NUDC"/>
    <property type="match status" value="1"/>
</dbReference>
<dbReference type="FunFam" id="2.60.40.790:FF:000001">
    <property type="entry name" value="Nuclear migration protein nudC"/>
    <property type="match status" value="1"/>
</dbReference>
<dbReference type="InterPro" id="IPR007052">
    <property type="entry name" value="CS_dom"/>
</dbReference>
<dbReference type="SUPFAM" id="SSF49764">
    <property type="entry name" value="HSP20-like chaperones"/>
    <property type="match status" value="1"/>
</dbReference>
<dbReference type="CDD" id="cd06467">
    <property type="entry name" value="p23_NUDC_like"/>
    <property type="match status" value="1"/>
</dbReference>
<dbReference type="GO" id="GO:0006457">
    <property type="term" value="P:protein folding"/>
    <property type="evidence" value="ECO:0007669"/>
    <property type="project" value="TreeGrafter"/>
</dbReference>
<gene>
    <name evidence="6" type="ORF">BB561_004307</name>
</gene>
<keyword evidence="7" id="KW-1185">Reference proteome</keyword>
<evidence type="ECO:0000256" key="1">
    <source>
        <dbReference type="ARBA" id="ARBA00004496"/>
    </source>
</evidence>
<evidence type="ECO:0000313" key="6">
    <source>
        <dbReference type="EMBL" id="PVU91620.1"/>
    </source>
</evidence>